<sequence length="204" mass="23090">MSKTYTFLCLFSVALFGACEKGDIEYESSFEHSYQTWLKFKAANGNTYRYEVSGATWAGSSWLTTLTVKEGRVVQRDFRYEVFNDVRMPDDGWASIPIAELLHGLGFNAEDFLEQEGKPFHEALQWTETEAELGLHEKTPASRLQTLDEVYETARSVWLKKRGDAETYFEAKNDGMISSAGFVPNGCMDDCFSGIHIRSIATID</sequence>
<evidence type="ECO:0000313" key="2">
    <source>
        <dbReference type="Proteomes" id="UP001595526"/>
    </source>
</evidence>
<gene>
    <name evidence="1" type="ORF">ACFOET_00285</name>
</gene>
<name>A0ABV7JD82_9SPHI</name>
<protein>
    <submittedName>
        <fullName evidence="1">Uncharacterized protein</fullName>
    </submittedName>
</protein>
<dbReference type="EMBL" id="JBHRTA010000003">
    <property type="protein sequence ID" value="MFC3196036.1"/>
    <property type="molecule type" value="Genomic_DNA"/>
</dbReference>
<proteinExistence type="predicted"/>
<evidence type="ECO:0000313" key="1">
    <source>
        <dbReference type="EMBL" id="MFC3196036.1"/>
    </source>
</evidence>
<comment type="caution">
    <text evidence="1">The sequence shown here is derived from an EMBL/GenBank/DDBJ whole genome shotgun (WGS) entry which is preliminary data.</text>
</comment>
<reference evidence="2" key="1">
    <citation type="journal article" date="2019" name="Int. J. Syst. Evol. Microbiol.">
        <title>The Global Catalogue of Microorganisms (GCM) 10K type strain sequencing project: providing services to taxonomists for standard genome sequencing and annotation.</title>
        <authorList>
            <consortium name="The Broad Institute Genomics Platform"/>
            <consortium name="The Broad Institute Genome Sequencing Center for Infectious Disease"/>
            <person name="Wu L."/>
            <person name="Ma J."/>
        </authorList>
    </citation>
    <scope>NUCLEOTIDE SEQUENCE [LARGE SCALE GENOMIC DNA]</scope>
    <source>
        <strain evidence="2">KCTC 52416</strain>
    </source>
</reference>
<dbReference type="Proteomes" id="UP001595526">
    <property type="component" value="Unassembled WGS sequence"/>
</dbReference>
<accession>A0ABV7JD82</accession>
<organism evidence="1 2">
    <name type="scientific">Parapedobacter deserti</name>
    <dbReference type="NCBI Taxonomy" id="1912957"/>
    <lineage>
        <taxon>Bacteria</taxon>
        <taxon>Pseudomonadati</taxon>
        <taxon>Bacteroidota</taxon>
        <taxon>Sphingobacteriia</taxon>
        <taxon>Sphingobacteriales</taxon>
        <taxon>Sphingobacteriaceae</taxon>
        <taxon>Parapedobacter</taxon>
    </lineage>
</organism>
<dbReference type="PROSITE" id="PS51257">
    <property type="entry name" value="PROKAR_LIPOPROTEIN"/>
    <property type="match status" value="1"/>
</dbReference>
<dbReference type="RefSeq" id="WP_379018352.1">
    <property type="nucleotide sequence ID" value="NZ_JBHRTA010000003.1"/>
</dbReference>
<keyword evidence="2" id="KW-1185">Reference proteome</keyword>